<keyword evidence="3" id="KW-1185">Reference proteome</keyword>
<keyword evidence="1" id="KW-0472">Membrane</keyword>
<organism evidence="2 3">
    <name type="scientific">Trichomonascus ciferrii</name>
    <dbReference type="NCBI Taxonomy" id="44093"/>
    <lineage>
        <taxon>Eukaryota</taxon>
        <taxon>Fungi</taxon>
        <taxon>Dikarya</taxon>
        <taxon>Ascomycota</taxon>
        <taxon>Saccharomycotina</taxon>
        <taxon>Dipodascomycetes</taxon>
        <taxon>Dipodascales</taxon>
        <taxon>Trichomonascaceae</taxon>
        <taxon>Trichomonascus</taxon>
        <taxon>Trichomonascus ciferrii complex</taxon>
    </lineage>
</organism>
<gene>
    <name evidence="2" type="ORF">TRICI_002802</name>
</gene>
<feature type="transmembrane region" description="Helical" evidence="1">
    <location>
        <begin position="182"/>
        <end position="210"/>
    </location>
</feature>
<dbReference type="Proteomes" id="UP000761534">
    <property type="component" value="Unassembled WGS sequence"/>
</dbReference>
<accession>A0A642V6V0</accession>
<reference evidence="2" key="1">
    <citation type="journal article" date="2019" name="G3 (Bethesda)">
        <title>Genome Assemblies of Two Rare Opportunistic Yeast Pathogens: Diutina rugosa (syn. Candida rugosa) and Trichomonascus ciferrii (syn. Candida ciferrii).</title>
        <authorList>
            <person name="Mixao V."/>
            <person name="Saus E."/>
            <person name="Hansen A.P."/>
            <person name="Lass-Florl C."/>
            <person name="Gabaldon T."/>
        </authorList>
    </citation>
    <scope>NUCLEOTIDE SEQUENCE</scope>
    <source>
        <strain evidence="2">CBS 4856</strain>
    </source>
</reference>
<name>A0A642V6V0_9ASCO</name>
<comment type="caution">
    <text evidence="2">The sequence shown here is derived from an EMBL/GenBank/DDBJ whole genome shotgun (WGS) entry which is preliminary data.</text>
</comment>
<evidence type="ECO:0000313" key="2">
    <source>
        <dbReference type="EMBL" id="KAA8914934.1"/>
    </source>
</evidence>
<proteinExistence type="predicted"/>
<dbReference type="EMBL" id="SWFS01000190">
    <property type="protein sequence ID" value="KAA8914934.1"/>
    <property type="molecule type" value="Genomic_DNA"/>
</dbReference>
<sequence length="233" mass="26302">MREEVYVLISKKQNVHDDEGERIAQVATSLLYQFDLGPSHGLITLPDLPLKLRPHTEHRSSTFATFLPHEADGYYSLDDEAHKEEHRHRGGELLWAGTKRYEDEVVSVVLEVTGHEDGARSMVVRVWNNHEEQEPLVVSLPGRPVKKRPEVADAALKDVLFHYYRGSMCGKCYGKIQEIHEYLSAAIVGFLSPFVLLGVVFIVIAVAVFLCCDLTRRSGRVQLPIDDEKAIEA</sequence>
<protein>
    <submittedName>
        <fullName evidence="2">Uncharacterized protein</fullName>
    </submittedName>
</protein>
<evidence type="ECO:0000256" key="1">
    <source>
        <dbReference type="SAM" id="Phobius"/>
    </source>
</evidence>
<evidence type="ECO:0000313" key="3">
    <source>
        <dbReference type="Proteomes" id="UP000761534"/>
    </source>
</evidence>
<keyword evidence="1" id="KW-0812">Transmembrane</keyword>
<dbReference type="AlphaFoldDB" id="A0A642V6V0"/>
<keyword evidence="1" id="KW-1133">Transmembrane helix</keyword>
<dbReference type="VEuPathDB" id="FungiDB:TRICI_002802"/>